<protein>
    <submittedName>
        <fullName evidence="1">Uncharacterized protein</fullName>
    </submittedName>
</protein>
<dbReference type="RefSeq" id="WP_118313967.1">
    <property type="nucleotide sequence ID" value="NZ_QRNJ01000004.1"/>
</dbReference>
<evidence type="ECO:0000313" key="1">
    <source>
        <dbReference type="EMBL" id="RHK41677.1"/>
    </source>
</evidence>
<evidence type="ECO:0000313" key="2">
    <source>
        <dbReference type="Proteomes" id="UP000283497"/>
    </source>
</evidence>
<gene>
    <name evidence="1" type="ORF">DW068_02085</name>
</gene>
<proteinExistence type="predicted"/>
<name>A0A415GAG4_9FIRM</name>
<dbReference type="Proteomes" id="UP000283497">
    <property type="component" value="Unassembled WGS sequence"/>
</dbReference>
<reference evidence="1 2" key="1">
    <citation type="submission" date="2018-08" db="EMBL/GenBank/DDBJ databases">
        <title>A genome reference for cultivated species of the human gut microbiota.</title>
        <authorList>
            <person name="Zou Y."/>
            <person name="Xue W."/>
            <person name="Luo G."/>
        </authorList>
    </citation>
    <scope>NUCLEOTIDE SEQUENCE [LARGE SCALE GENOMIC DNA]</scope>
    <source>
        <strain evidence="1 2">AF45-14BH</strain>
    </source>
</reference>
<dbReference type="EMBL" id="QRNJ01000004">
    <property type="protein sequence ID" value="RHK41677.1"/>
    <property type="molecule type" value="Genomic_DNA"/>
</dbReference>
<accession>A0A415GAG4</accession>
<dbReference type="AlphaFoldDB" id="A0A415GAG4"/>
<sequence>MSWYSLEGIYKSKNGFLGEKAFSGTTKRQIANLSKIRYSKLKNLSYSVCKGNTSSGTAFFPGFLSVGADRMDIP</sequence>
<comment type="caution">
    <text evidence="1">The sequence shown here is derived from an EMBL/GenBank/DDBJ whole genome shotgun (WGS) entry which is preliminary data.</text>
</comment>
<organism evidence="1 2">
    <name type="scientific">Anaerobutyricum hallii</name>
    <dbReference type="NCBI Taxonomy" id="39488"/>
    <lineage>
        <taxon>Bacteria</taxon>
        <taxon>Bacillati</taxon>
        <taxon>Bacillota</taxon>
        <taxon>Clostridia</taxon>
        <taxon>Lachnospirales</taxon>
        <taxon>Lachnospiraceae</taxon>
        <taxon>Anaerobutyricum</taxon>
    </lineage>
</organism>